<dbReference type="Proteomes" id="UP000054304">
    <property type="component" value="Unassembled WGS sequence"/>
</dbReference>
<dbReference type="InterPro" id="IPR052602">
    <property type="entry name" value="Growth_transcription_reg"/>
</dbReference>
<sequence>MSAGSAAAKKLSVEERLSLAARGKTRKKGKRLDSPSPAAPVLDTEAEIENVASKEEKTTTPTSIEPQKQSGDRRRSQLDPEYLQELTGILHTHYLELSVDELLIALRPHLTVSDSRTKDTSLARLIKEKDSIIADLRKEGENLSKLELRHNSTIRGLRDKLKDAEYDLERKMEDTERRKSEANSLSQALASLESRHKEVNEQLAEALQERDNMKAQNETLEKGQLLQLQEQVSVDQKTIKSLESQLQRARDHLETMTMKADSKYQSLEEASNEEIARLETTLEETRIRLSHFSTKSEPHTDSLQLAERHGHLEKELETSRQKWYKLESSLRQELYEAENKIRESSKVSAHNHESLEAAREEIISLKLKVKASGMNEEALKSELKTLSAELEELRNSLTNAQEEIKLWQEKYRVRKSELDTILHNASAREGFSAKSEVDLPDREVTPTTLEDLDKVSNWELHNLRTLDVSCNGNQGPSSVKSQYDFDELLPSDELDLSSSLRKGSIKSLDCTPSRQLNNTVQEQQNTQLNAQMIGRLGGQIRRLETELTSLEGSHDKLLKEKQTVNDTVFRLMEENKCVTEIKNQLKESSELKNELEEKLQETTRLLAERTERVEELENDVGDLKELMQMQVQQLVELQELVR</sequence>
<reference evidence="7 8" key="1">
    <citation type="submission" date="2014-12" db="EMBL/GenBank/DDBJ databases">
        <authorList>
            <person name="Neuveglise Cecile"/>
        </authorList>
    </citation>
    <scope>NUCLEOTIDE SEQUENCE [LARGE SCALE GENOMIC DNA]</scope>
    <source>
        <strain evidence="7 8">CBS 12615</strain>
    </source>
</reference>
<dbReference type="GeneID" id="34684389"/>
<keyword evidence="3 4" id="KW-0175">Coiled coil</keyword>
<dbReference type="GO" id="GO:0005794">
    <property type="term" value="C:Golgi apparatus"/>
    <property type="evidence" value="ECO:0007669"/>
    <property type="project" value="UniProtKB-SubCell"/>
</dbReference>
<protein>
    <submittedName>
        <fullName evidence="7">LALA0S02e03972g1_1</fullName>
    </submittedName>
</protein>
<dbReference type="InterPro" id="IPR022091">
    <property type="entry name" value="TMF_TATA-bd"/>
</dbReference>
<comment type="subcellular location">
    <subcellularLocation>
        <location evidence="1">Golgi apparatus</location>
    </subcellularLocation>
</comment>
<dbReference type="AlphaFoldDB" id="A0A0C7N6F3"/>
<dbReference type="PANTHER" id="PTHR46515">
    <property type="entry name" value="TATA ELEMENT MODULATORY FACTOR TMF1"/>
    <property type="match status" value="1"/>
</dbReference>
<proteinExistence type="predicted"/>
<feature type="coiled-coil region" evidence="4">
    <location>
        <begin position="154"/>
        <end position="288"/>
    </location>
</feature>
<dbReference type="InterPro" id="IPR022092">
    <property type="entry name" value="TMF_DNA-bd"/>
</dbReference>
<dbReference type="HOGENOM" id="CLU_018551_0_0_1"/>
<evidence type="ECO:0000256" key="4">
    <source>
        <dbReference type="SAM" id="Coils"/>
    </source>
</evidence>
<evidence type="ECO:0000256" key="5">
    <source>
        <dbReference type="SAM" id="MobiDB-lite"/>
    </source>
</evidence>
<feature type="compositionally biased region" description="Polar residues" evidence="5">
    <location>
        <begin position="59"/>
        <end position="69"/>
    </location>
</feature>
<dbReference type="STRING" id="1245769.A0A0C7N6F3"/>
<name>A0A0C7N6F3_9SACH</name>
<evidence type="ECO:0000313" key="8">
    <source>
        <dbReference type="Proteomes" id="UP000054304"/>
    </source>
</evidence>
<evidence type="ECO:0000259" key="6">
    <source>
        <dbReference type="Pfam" id="PF12325"/>
    </source>
</evidence>
<evidence type="ECO:0000256" key="3">
    <source>
        <dbReference type="ARBA" id="ARBA00023054"/>
    </source>
</evidence>
<keyword evidence="2" id="KW-0333">Golgi apparatus</keyword>
<dbReference type="PANTHER" id="PTHR46515:SF1">
    <property type="entry name" value="TATA ELEMENT MODULATORY FACTOR"/>
    <property type="match status" value="1"/>
</dbReference>
<dbReference type="Pfam" id="PF12325">
    <property type="entry name" value="TMF_TATA_bd"/>
    <property type="match status" value="1"/>
</dbReference>
<feature type="domain" description="TATA element modulatory factor 1 TATA binding" evidence="6">
    <location>
        <begin position="522"/>
        <end position="634"/>
    </location>
</feature>
<organism evidence="7 8">
    <name type="scientific">Lachancea lanzarotensis</name>
    <dbReference type="NCBI Taxonomy" id="1245769"/>
    <lineage>
        <taxon>Eukaryota</taxon>
        <taxon>Fungi</taxon>
        <taxon>Dikarya</taxon>
        <taxon>Ascomycota</taxon>
        <taxon>Saccharomycotina</taxon>
        <taxon>Saccharomycetes</taxon>
        <taxon>Saccharomycetales</taxon>
        <taxon>Saccharomycetaceae</taxon>
        <taxon>Lachancea</taxon>
    </lineage>
</organism>
<accession>A0A0C7N6F3</accession>
<feature type="coiled-coil region" evidence="4">
    <location>
        <begin position="376"/>
        <end position="410"/>
    </location>
</feature>
<evidence type="ECO:0000256" key="2">
    <source>
        <dbReference type="ARBA" id="ARBA00023034"/>
    </source>
</evidence>
<dbReference type="Pfam" id="PF12329">
    <property type="entry name" value="TMF_DNA_bd"/>
    <property type="match status" value="1"/>
</dbReference>
<dbReference type="OrthoDB" id="74178at2759"/>
<dbReference type="EMBL" id="LN736361">
    <property type="protein sequence ID" value="CEP60976.1"/>
    <property type="molecule type" value="Genomic_DNA"/>
</dbReference>
<evidence type="ECO:0000256" key="1">
    <source>
        <dbReference type="ARBA" id="ARBA00004555"/>
    </source>
</evidence>
<feature type="region of interest" description="Disordered" evidence="5">
    <location>
        <begin position="1"/>
        <end position="77"/>
    </location>
</feature>
<dbReference type="RefSeq" id="XP_022627214.1">
    <property type="nucleotide sequence ID" value="XM_022773715.1"/>
</dbReference>
<feature type="coiled-coil region" evidence="4">
    <location>
        <begin position="540"/>
        <end position="633"/>
    </location>
</feature>
<keyword evidence="8" id="KW-1185">Reference proteome</keyword>
<dbReference type="GO" id="GO:0005783">
    <property type="term" value="C:endoplasmic reticulum"/>
    <property type="evidence" value="ECO:0007669"/>
    <property type="project" value="TreeGrafter"/>
</dbReference>
<gene>
    <name evidence="7" type="ORF">LALA0_S02e03972g</name>
</gene>
<evidence type="ECO:0000313" key="7">
    <source>
        <dbReference type="EMBL" id="CEP60976.1"/>
    </source>
</evidence>